<organism evidence="3 4">
    <name type="scientific">Ottowia thiooxydans</name>
    <dbReference type="NCBI Taxonomy" id="219182"/>
    <lineage>
        <taxon>Bacteria</taxon>
        <taxon>Pseudomonadati</taxon>
        <taxon>Pseudomonadota</taxon>
        <taxon>Betaproteobacteria</taxon>
        <taxon>Burkholderiales</taxon>
        <taxon>Comamonadaceae</taxon>
        <taxon>Ottowia</taxon>
    </lineage>
</organism>
<comment type="caution">
    <text evidence="3">The sequence shown here is derived from an EMBL/GenBank/DDBJ whole genome shotgun (WGS) entry which is preliminary data.</text>
</comment>
<gene>
    <name evidence="3" type="ORF">ABIE13_000054</name>
</gene>
<accession>A0ABV2Q201</accession>
<dbReference type="RefSeq" id="WP_354440139.1">
    <property type="nucleotide sequence ID" value="NZ_JBEPSH010000001.1"/>
</dbReference>
<proteinExistence type="inferred from homology"/>
<dbReference type="PIRSF" id="PIRSF017082">
    <property type="entry name" value="YflP"/>
    <property type="match status" value="1"/>
</dbReference>
<dbReference type="EMBL" id="JBEPSH010000001">
    <property type="protein sequence ID" value="MET4574957.1"/>
    <property type="molecule type" value="Genomic_DNA"/>
</dbReference>
<evidence type="ECO:0000256" key="2">
    <source>
        <dbReference type="SAM" id="SignalP"/>
    </source>
</evidence>
<evidence type="ECO:0000313" key="3">
    <source>
        <dbReference type="EMBL" id="MET4574957.1"/>
    </source>
</evidence>
<sequence length="323" mass="33631">MRRIFKLLSLTLVLTALNPLASAQTVPPGAVSKIIVGNAPGGITDIMARLMAEQLTAAEGRSFIVENKPGAGGNLAAEFVARAPADGNTMLLIYNSHPSTPALYPNLSFDPIKSFQSVGMVAGTPYLLVANPAVSGATLAEVLANARRSGKPLSFASPGAGTPQHLMAERLAIQTGVPITVVHYKGLAPGQADVLGGHVDFTISSVALGLPQVKAGKLKAIAVTPDQRLPQLPDVPTVRESGVEGFVKLGWLALVIPAKTPPAITRRYNTAINQILARPDVKTKIEGMGAVPLPGTPEALDKTISDEGAMWGKLIKDLGIKAE</sequence>
<keyword evidence="2" id="KW-0732">Signal</keyword>
<feature type="signal peptide" evidence="2">
    <location>
        <begin position="1"/>
        <end position="23"/>
    </location>
</feature>
<dbReference type="Gene3D" id="3.40.190.10">
    <property type="entry name" value="Periplasmic binding protein-like II"/>
    <property type="match status" value="1"/>
</dbReference>
<dbReference type="InterPro" id="IPR042100">
    <property type="entry name" value="Bug_dom1"/>
</dbReference>
<dbReference type="Gene3D" id="3.40.190.150">
    <property type="entry name" value="Bordetella uptake gene, domain 1"/>
    <property type="match status" value="1"/>
</dbReference>
<evidence type="ECO:0000313" key="4">
    <source>
        <dbReference type="Proteomes" id="UP001549320"/>
    </source>
</evidence>
<reference evidence="3 4" key="1">
    <citation type="submission" date="2024-06" db="EMBL/GenBank/DDBJ databases">
        <title>Sorghum-associated microbial communities from plants grown in Nebraska, USA.</title>
        <authorList>
            <person name="Schachtman D."/>
        </authorList>
    </citation>
    <scope>NUCLEOTIDE SEQUENCE [LARGE SCALE GENOMIC DNA]</scope>
    <source>
        <strain evidence="3 4">2709</strain>
    </source>
</reference>
<protein>
    <submittedName>
        <fullName evidence="3">Tripartite-type tricarboxylate transporter receptor subunit TctC</fullName>
    </submittedName>
</protein>
<evidence type="ECO:0000256" key="1">
    <source>
        <dbReference type="ARBA" id="ARBA00006987"/>
    </source>
</evidence>
<dbReference type="PANTHER" id="PTHR42928:SF5">
    <property type="entry name" value="BLR1237 PROTEIN"/>
    <property type="match status" value="1"/>
</dbReference>
<dbReference type="Pfam" id="PF03401">
    <property type="entry name" value="TctC"/>
    <property type="match status" value="1"/>
</dbReference>
<dbReference type="PANTHER" id="PTHR42928">
    <property type="entry name" value="TRICARBOXYLATE-BINDING PROTEIN"/>
    <property type="match status" value="1"/>
</dbReference>
<feature type="chain" id="PRO_5046161060" evidence="2">
    <location>
        <begin position="24"/>
        <end position="323"/>
    </location>
</feature>
<dbReference type="Proteomes" id="UP001549320">
    <property type="component" value="Unassembled WGS sequence"/>
</dbReference>
<keyword evidence="4" id="KW-1185">Reference proteome</keyword>
<keyword evidence="3" id="KW-0675">Receptor</keyword>
<dbReference type="CDD" id="cd13578">
    <property type="entry name" value="PBP2_Bug27"/>
    <property type="match status" value="1"/>
</dbReference>
<dbReference type="SUPFAM" id="SSF53850">
    <property type="entry name" value="Periplasmic binding protein-like II"/>
    <property type="match status" value="1"/>
</dbReference>
<dbReference type="InterPro" id="IPR005064">
    <property type="entry name" value="BUG"/>
</dbReference>
<comment type="similarity">
    <text evidence="1">Belongs to the UPF0065 (bug) family.</text>
</comment>
<name>A0ABV2Q201_9BURK</name>